<gene>
    <name evidence="2" type="ORF">CcaverHIS019_0104780</name>
</gene>
<dbReference type="AlphaFoldDB" id="A0AA48I4K4"/>
<evidence type="ECO:0000256" key="1">
    <source>
        <dbReference type="SAM" id="MobiDB-lite"/>
    </source>
</evidence>
<organism evidence="2 3">
    <name type="scientific">Cutaneotrichosporon cavernicola</name>
    <dbReference type="NCBI Taxonomy" id="279322"/>
    <lineage>
        <taxon>Eukaryota</taxon>
        <taxon>Fungi</taxon>
        <taxon>Dikarya</taxon>
        <taxon>Basidiomycota</taxon>
        <taxon>Agaricomycotina</taxon>
        <taxon>Tremellomycetes</taxon>
        <taxon>Trichosporonales</taxon>
        <taxon>Trichosporonaceae</taxon>
        <taxon>Cutaneotrichosporon</taxon>
    </lineage>
</organism>
<sequence length="967" mass="106704">MLRWSRLSRWRLPPPLLVPVRGVRCRAHPHIDKKLGTTYTEIVDGQEIERTVFQTPEEMTAMEARARSEIEALLASSRPEGEEGAEIEEMDEEQVEEADEPQVKIVRIVDGRAVEVLHEQDNADDAEDDYSPSPTANYRVRKEKRLVHGHEVETEIYNFPAPGQSVEEMEVEEAQAGERTRAGETARTPLSEAAEASTPIQSTGDYAVATPAPPRLNTFEPQSPYRFSTDSPAKRGYGLDISIDIDADADADYTVEIDIESEPHIGPHGTALQHQRWMERHLSIQERGIRTGDVETPLRAAHAYLDSQEGDVDERSEAYWRFLREFLKHPLGGRPALDLVRRQAAEGVPFTVKGAITAFKAARNFRPVLRDLLPILPAEMTTELVYIFAVALVNEQRVPPDAVRAMIGQSLAAVRQDRGLPPLSSPTDDSSLAVSADTLPRPNPAPVNVSALPTSREMDEITSRTEVPSIEWSPELFFPIILAYMPHADFRGALGTLNDLRAAARMKRERTIAAGEEWPGEHAQAITKCYTAVMSLWLRSQLAEDDGAAHLGRVGRRLGSAVPHRLAVDLGNLLAPAGGMKTGAMDAADPIRSLSLALDAADSAGQRDGKYHFRNPFLNAWLNAERAAGNAGTASGVWSLLSGQSIAASVAGVRSPRTPNPEGYQALFRLLRQYPPASYRPVVATVLEGEVTTEVLNMMLSAASFVPKRARTDWAALTPPWEPAARQPLRAPAHVPSPDLPLIFVLAEEHTHLMNHQSVNIICAALIRAARITTTARGVEHPVLLSSPAAALTMPEWKWLEQSLWSTEMSEAHRTNRGAHKPPPIPVDAADLWDTERWRGQISEGEGRARWLLIDHIARPLRRQLVEGMIEMARGVSGTNAEIFTAELRLLQDDMRPVGEIGGRADKIADELELELELVVPPPAFVPGRKDRVWSGQGRRRKGMTRSAATKSALQGFFDMMDEDETA</sequence>
<feature type="compositionally biased region" description="Low complexity" evidence="1">
    <location>
        <begin position="420"/>
        <end position="432"/>
    </location>
</feature>
<dbReference type="RefSeq" id="XP_060453026.1">
    <property type="nucleotide sequence ID" value="XM_060600766.1"/>
</dbReference>
<evidence type="ECO:0000313" key="2">
    <source>
        <dbReference type="EMBL" id="BEI87760.1"/>
    </source>
</evidence>
<accession>A0AA48I4K4</accession>
<proteinExistence type="predicted"/>
<dbReference type="EMBL" id="AP028212">
    <property type="protein sequence ID" value="BEI87760.1"/>
    <property type="molecule type" value="Genomic_DNA"/>
</dbReference>
<feature type="region of interest" description="Disordered" evidence="1">
    <location>
        <begin position="418"/>
        <end position="450"/>
    </location>
</feature>
<reference evidence="2" key="1">
    <citation type="journal article" date="2023" name="BMC Genomics">
        <title>Chromosome-level genome assemblies of Cutaneotrichosporon spp. (Trichosporonales, Basidiomycota) reveal imbalanced evolution between nucleotide sequences and chromosome synteny.</title>
        <authorList>
            <person name="Kobayashi Y."/>
            <person name="Kayamori A."/>
            <person name="Aoki K."/>
            <person name="Shiwa Y."/>
            <person name="Matsutani M."/>
            <person name="Fujita N."/>
            <person name="Sugita T."/>
            <person name="Iwasaki W."/>
            <person name="Tanaka N."/>
            <person name="Takashima M."/>
        </authorList>
    </citation>
    <scope>NUCLEOTIDE SEQUENCE</scope>
    <source>
        <strain evidence="2">HIS019</strain>
    </source>
</reference>
<dbReference type="KEGG" id="ccac:CcaHIS019_0104780"/>
<dbReference type="Proteomes" id="UP001233271">
    <property type="component" value="Chromosome 1"/>
</dbReference>
<evidence type="ECO:0000313" key="3">
    <source>
        <dbReference type="Proteomes" id="UP001233271"/>
    </source>
</evidence>
<protein>
    <submittedName>
        <fullName evidence="2">Uncharacterized protein</fullName>
    </submittedName>
</protein>
<dbReference type="GeneID" id="85491631"/>
<keyword evidence="3" id="KW-1185">Reference proteome</keyword>
<name>A0AA48I4K4_9TREE</name>
<feature type="region of interest" description="Disordered" evidence="1">
    <location>
        <begin position="172"/>
        <end position="206"/>
    </location>
</feature>